<dbReference type="KEGG" id="sgp:SpiGrapes_0087"/>
<dbReference type="eggNOG" id="ENOG5033E1T">
    <property type="taxonomic scope" value="Bacteria"/>
</dbReference>
<dbReference type="Pfam" id="PF11823">
    <property type="entry name" value="Se_S_carrier"/>
    <property type="match status" value="1"/>
</dbReference>
<name>G8QT46_SPHPG</name>
<dbReference type="EMBL" id="CP003155">
    <property type="protein sequence ID" value="AEV27951.1"/>
    <property type="molecule type" value="Genomic_DNA"/>
</dbReference>
<evidence type="ECO:0000313" key="3">
    <source>
        <dbReference type="Proteomes" id="UP000005632"/>
    </source>
</evidence>
<sequence>MLFIATFFTHFGAIKFREFAKKQNLECILMPVPRVLSSSCGTCARYKAEHWDIGFSDEALEGVFSLDKGDGYEQLFKAKE</sequence>
<dbReference type="Proteomes" id="UP000005632">
    <property type="component" value="Chromosome"/>
</dbReference>
<accession>G8QT46</accession>
<evidence type="ECO:0000313" key="2">
    <source>
        <dbReference type="EMBL" id="AEV27951.1"/>
    </source>
</evidence>
<dbReference type="AlphaFoldDB" id="G8QT46"/>
<evidence type="ECO:0000259" key="1">
    <source>
        <dbReference type="Pfam" id="PF11823"/>
    </source>
</evidence>
<gene>
    <name evidence="2" type="ordered locus">SpiGrapes_0087</name>
</gene>
<dbReference type="InterPro" id="IPR021778">
    <property type="entry name" value="Se/S_carrier-like"/>
</dbReference>
<dbReference type="STRING" id="158190.SpiGrapes_0087"/>
<organism evidence="2 3">
    <name type="scientific">Sphaerochaeta pleomorpha (strain ATCC BAA-1885 / DSM 22778 / Grapes)</name>
    <dbReference type="NCBI Taxonomy" id="158190"/>
    <lineage>
        <taxon>Bacteria</taxon>
        <taxon>Pseudomonadati</taxon>
        <taxon>Spirochaetota</taxon>
        <taxon>Spirochaetia</taxon>
        <taxon>Spirochaetales</taxon>
        <taxon>Sphaerochaetaceae</taxon>
        <taxon>Sphaerochaeta</taxon>
    </lineage>
</organism>
<reference evidence="2 3" key="1">
    <citation type="submission" date="2011-11" db="EMBL/GenBank/DDBJ databases">
        <title>Complete sequence of Spirochaeta sp. grapes.</title>
        <authorList>
            <consortium name="US DOE Joint Genome Institute"/>
            <person name="Lucas S."/>
            <person name="Han J."/>
            <person name="Lapidus A."/>
            <person name="Cheng J.-F."/>
            <person name="Goodwin L."/>
            <person name="Pitluck S."/>
            <person name="Peters L."/>
            <person name="Ovchinnikova G."/>
            <person name="Munk A.C."/>
            <person name="Detter J.C."/>
            <person name="Han C."/>
            <person name="Tapia R."/>
            <person name="Land M."/>
            <person name="Hauser L."/>
            <person name="Kyrpides N."/>
            <person name="Ivanova N."/>
            <person name="Pagani I."/>
            <person name="Ritalahtilisa K."/>
            <person name="Loeffler F."/>
            <person name="Woyke T."/>
        </authorList>
    </citation>
    <scope>NUCLEOTIDE SEQUENCE [LARGE SCALE GENOMIC DNA]</scope>
    <source>
        <strain evidence="3">ATCC BAA-1885 / DSM 22778 / Grapes</strain>
    </source>
</reference>
<dbReference type="OrthoDB" id="3192849at2"/>
<dbReference type="HOGENOM" id="CLU_167443_4_1_12"/>
<protein>
    <recommendedName>
        <fullName evidence="1">Putative Se/S carrier protein-like domain-containing protein</fullName>
    </recommendedName>
</protein>
<proteinExistence type="predicted"/>
<dbReference type="RefSeq" id="WP_014268800.1">
    <property type="nucleotide sequence ID" value="NC_016633.1"/>
</dbReference>
<feature type="domain" description="Putative Se/S carrier protein-like" evidence="1">
    <location>
        <begin position="4"/>
        <end position="49"/>
    </location>
</feature>
<keyword evidence="3" id="KW-1185">Reference proteome</keyword>